<protein>
    <submittedName>
        <fullName evidence="1">Uncharacterized protein</fullName>
    </submittedName>
</protein>
<evidence type="ECO:0000313" key="2">
    <source>
        <dbReference type="Proteomes" id="UP001444071"/>
    </source>
</evidence>
<dbReference type="EMBL" id="JAHRIM010062677">
    <property type="protein sequence ID" value="MEQ2271716.1"/>
    <property type="molecule type" value="Genomic_DNA"/>
</dbReference>
<evidence type="ECO:0000313" key="1">
    <source>
        <dbReference type="EMBL" id="MEQ2271716.1"/>
    </source>
</evidence>
<name>A0ABV0WSW4_9TELE</name>
<sequence>MASLRCSQVSAALLCRLNVVQQEKEMTENILTVASYYSHSSVCFRWLIRVSLTEAHVFLLAEEAGGRLHQHPGRSSVTEGLLRSHPRTLDLLGFDAATNRETKSWTAWLRISADELHC</sequence>
<organism evidence="1 2">
    <name type="scientific">Xenotaenia resolanae</name>
    <dbReference type="NCBI Taxonomy" id="208358"/>
    <lineage>
        <taxon>Eukaryota</taxon>
        <taxon>Metazoa</taxon>
        <taxon>Chordata</taxon>
        <taxon>Craniata</taxon>
        <taxon>Vertebrata</taxon>
        <taxon>Euteleostomi</taxon>
        <taxon>Actinopterygii</taxon>
        <taxon>Neopterygii</taxon>
        <taxon>Teleostei</taxon>
        <taxon>Neoteleostei</taxon>
        <taxon>Acanthomorphata</taxon>
        <taxon>Ovalentaria</taxon>
        <taxon>Atherinomorphae</taxon>
        <taxon>Cyprinodontiformes</taxon>
        <taxon>Goodeidae</taxon>
        <taxon>Xenotaenia</taxon>
    </lineage>
</organism>
<accession>A0ABV0WSW4</accession>
<reference evidence="1 2" key="1">
    <citation type="submission" date="2021-06" db="EMBL/GenBank/DDBJ databases">
        <authorList>
            <person name="Palmer J.M."/>
        </authorList>
    </citation>
    <scope>NUCLEOTIDE SEQUENCE [LARGE SCALE GENOMIC DNA]</scope>
    <source>
        <strain evidence="1 2">XR_2019</strain>
        <tissue evidence="1">Muscle</tissue>
    </source>
</reference>
<comment type="caution">
    <text evidence="1">The sequence shown here is derived from an EMBL/GenBank/DDBJ whole genome shotgun (WGS) entry which is preliminary data.</text>
</comment>
<dbReference type="Proteomes" id="UP001444071">
    <property type="component" value="Unassembled WGS sequence"/>
</dbReference>
<gene>
    <name evidence="1" type="ORF">XENORESO_009788</name>
</gene>
<proteinExistence type="predicted"/>
<keyword evidence="2" id="KW-1185">Reference proteome</keyword>